<accession>A0ABW0YS34</accession>
<dbReference type="InterPro" id="IPR021667">
    <property type="entry name" value="HapK"/>
</dbReference>
<dbReference type="RefSeq" id="WP_390313619.1">
    <property type="nucleotide sequence ID" value="NZ_JBHSPB010000001.1"/>
</dbReference>
<proteinExistence type="predicted"/>
<sequence length="106" mass="11934">MDIIVHRIRLRPGVSPERFETWVRETDYTTCPQLPSVRSFSVQKVSADPRAPFHYFEVITVVSQADFAADMKSDVFRGLVSEFEEMASVIDEAAGERIAPGYHATA</sequence>
<evidence type="ECO:0000313" key="1">
    <source>
        <dbReference type="EMBL" id="MFC5718652.1"/>
    </source>
</evidence>
<reference evidence="2" key="1">
    <citation type="journal article" date="2019" name="Int. J. Syst. Evol. Microbiol.">
        <title>The Global Catalogue of Microorganisms (GCM) 10K type strain sequencing project: providing services to taxonomists for standard genome sequencing and annotation.</title>
        <authorList>
            <consortium name="The Broad Institute Genomics Platform"/>
            <consortium name="The Broad Institute Genome Sequencing Center for Infectious Disease"/>
            <person name="Wu L."/>
            <person name="Ma J."/>
        </authorList>
    </citation>
    <scope>NUCLEOTIDE SEQUENCE [LARGE SCALE GENOMIC DNA]</scope>
    <source>
        <strain evidence="2">CGMCC 4.7304</strain>
    </source>
</reference>
<evidence type="ECO:0000313" key="2">
    <source>
        <dbReference type="Proteomes" id="UP001596083"/>
    </source>
</evidence>
<protein>
    <submittedName>
        <fullName evidence="1">RedY protein</fullName>
    </submittedName>
</protein>
<organism evidence="1 2">
    <name type="scientific">Streptomyces gamaensis</name>
    <dbReference type="NCBI Taxonomy" id="1763542"/>
    <lineage>
        <taxon>Bacteria</taxon>
        <taxon>Bacillati</taxon>
        <taxon>Actinomycetota</taxon>
        <taxon>Actinomycetes</taxon>
        <taxon>Kitasatosporales</taxon>
        <taxon>Streptomycetaceae</taxon>
        <taxon>Streptomyces</taxon>
    </lineage>
</organism>
<comment type="caution">
    <text evidence="1">The sequence shown here is derived from an EMBL/GenBank/DDBJ whole genome shotgun (WGS) entry which is preliminary data.</text>
</comment>
<name>A0ABW0YS34_9ACTN</name>
<dbReference type="SUPFAM" id="SSF54909">
    <property type="entry name" value="Dimeric alpha+beta barrel"/>
    <property type="match status" value="1"/>
</dbReference>
<gene>
    <name evidence="1" type="ORF">ACFP1Z_00465</name>
</gene>
<dbReference type="Pfam" id="PF11639">
    <property type="entry name" value="HapK"/>
    <property type="match status" value="1"/>
</dbReference>
<dbReference type="InterPro" id="IPR011008">
    <property type="entry name" value="Dimeric_a/b-barrel"/>
</dbReference>
<dbReference type="EMBL" id="JBHSPB010000001">
    <property type="protein sequence ID" value="MFC5718652.1"/>
    <property type="molecule type" value="Genomic_DNA"/>
</dbReference>
<dbReference type="Gene3D" id="3.30.70.100">
    <property type="match status" value="1"/>
</dbReference>
<dbReference type="Proteomes" id="UP001596083">
    <property type="component" value="Unassembled WGS sequence"/>
</dbReference>
<keyword evidence="2" id="KW-1185">Reference proteome</keyword>